<dbReference type="GO" id="GO:0004725">
    <property type="term" value="F:protein tyrosine phosphatase activity"/>
    <property type="evidence" value="ECO:0007669"/>
    <property type="project" value="UniProtKB-UniRule"/>
</dbReference>
<sequence length="260" mass="29515">MIDIHCHILPELDDGAKSLSESIAMAKRAKEQGVEGIVATPHHAEPVFSNTRSTILQKSQRLNRALAKEGIDLTIFPGQEARIHPKLPEAVDNQEALTTNDAYKYMLVELPFHYYPDYTEQVLLHLLDRGVTPVLAHPERNSELVRNPNILYRLVEGGVCTQLTTASVLGYFGEQTKTACEQFIDQGLIHVLASDAHNTNKRPCRWLETKKYIDQTYDQSTWAMFNDNTHRIILGKPLHKRKPREITSTDGIEPFKTSFQ</sequence>
<organism evidence="6 7">
    <name type="scientific">Texcoconibacillus texcoconensis</name>
    <dbReference type="NCBI Taxonomy" id="1095777"/>
    <lineage>
        <taxon>Bacteria</taxon>
        <taxon>Bacillati</taxon>
        <taxon>Bacillota</taxon>
        <taxon>Bacilli</taxon>
        <taxon>Bacillales</taxon>
        <taxon>Bacillaceae</taxon>
        <taxon>Texcoconibacillus</taxon>
    </lineage>
</organism>
<dbReference type="AlphaFoldDB" id="A0A840QQT3"/>
<keyword evidence="3 5" id="KW-0904">Protein phosphatase</keyword>
<protein>
    <recommendedName>
        <fullName evidence="5">Tyrosine-protein phosphatase</fullName>
        <ecNumber evidence="5">3.1.3.48</ecNumber>
    </recommendedName>
</protein>
<gene>
    <name evidence="6" type="ORF">HNQ41_001996</name>
</gene>
<proteinExistence type="inferred from homology"/>
<dbReference type="PANTHER" id="PTHR39181:SF1">
    <property type="entry name" value="TYROSINE-PROTEIN PHOSPHATASE YWQE"/>
    <property type="match status" value="1"/>
</dbReference>
<dbReference type="InterPro" id="IPR016195">
    <property type="entry name" value="Pol/histidinol_Pase-like"/>
</dbReference>
<dbReference type="EMBL" id="JACHHB010000008">
    <property type="protein sequence ID" value="MBB5173806.1"/>
    <property type="molecule type" value="Genomic_DNA"/>
</dbReference>
<dbReference type="SUPFAM" id="SSF89550">
    <property type="entry name" value="PHP domain-like"/>
    <property type="match status" value="1"/>
</dbReference>
<dbReference type="Gene3D" id="3.20.20.140">
    <property type="entry name" value="Metal-dependent hydrolases"/>
    <property type="match status" value="1"/>
</dbReference>
<evidence type="ECO:0000313" key="7">
    <source>
        <dbReference type="Proteomes" id="UP000551878"/>
    </source>
</evidence>
<dbReference type="InterPro" id="IPR016667">
    <property type="entry name" value="Caps_polysacc_synth_CpsB/CapC"/>
</dbReference>
<evidence type="ECO:0000313" key="6">
    <source>
        <dbReference type="EMBL" id="MBB5173806.1"/>
    </source>
</evidence>
<dbReference type="EC" id="3.1.3.48" evidence="5"/>
<accession>A0A840QQT3</accession>
<evidence type="ECO:0000256" key="1">
    <source>
        <dbReference type="ARBA" id="ARBA00005750"/>
    </source>
</evidence>
<name>A0A840QQT3_9BACI</name>
<evidence type="ECO:0000256" key="5">
    <source>
        <dbReference type="PIRNR" id="PIRNR016557"/>
    </source>
</evidence>
<evidence type="ECO:0000256" key="2">
    <source>
        <dbReference type="ARBA" id="ARBA00022801"/>
    </source>
</evidence>
<dbReference type="PIRSF" id="PIRSF016557">
    <property type="entry name" value="Caps_synth_CpsB"/>
    <property type="match status" value="1"/>
</dbReference>
<dbReference type="GO" id="GO:0030145">
    <property type="term" value="F:manganese ion binding"/>
    <property type="evidence" value="ECO:0007669"/>
    <property type="project" value="UniProtKB-UniRule"/>
</dbReference>
<dbReference type="Proteomes" id="UP000551878">
    <property type="component" value="Unassembled WGS sequence"/>
</dbReference>
<comment type="similarity">
    <text evidence="1 5">Belongs to the metallo-dependent hydrolases superfamily. CpsB/CapC family.</text>
</comment>
<dbReference type="Pfam" id="PF19567">
    <property type="entry name" value="CpsB_CapC"/>
    <property type="match status" value="1"/>
</dbReference>
<comment type="caution">
    <text evidence="6">The sequence shown here is derived from an EMBL/GenBank/DDBJ whole genome shotgun (WGS) entry which is preliminary data.</text>
</comment>
<keyword evidence="7" id="KW-1185">Reference proteome</keyword>
<evidence type="ECO:0000256" key="3">
    <source>
        <dbReference type="ARBA" id="ARBA00022912"/>
    </source>
</evidence>
<keyword evidence="2 5" id="KW-0378">Hydrolase</keyword>
<dbReference type="RefSeq" id="WP_184664245.1">
    <property type="nucleotide sequence ID" value="NZ_JACHHB010000008.1"/>
</dbReference>
<dbReference type="PANTHER" id="PTHR39181">
    <property type="entry name" value="TYROSINE-PROTEIN PHOSPHATASE YWQE"/>
    <property type="match status" value="1"/>
</dbReference>
<reference evidence="6 7" key="1">
    <citation type="submission" date="2020-08" db="EMBL/GenBank/DDBJ databases">
        <title>Genomic Encyclopedia of Type Strains, Phase IV (KMG-IV): sequencing the most valuable type-strain genomes for metagenomic binning, comparative biology and taxonomic classification.</title>
        <authorList>
            <person name="Goeker M."/>
        </authorList>
    </citation>
    <scope>NUCLEOTIDE SEQUENCE [LARGE SCALE GENOMIC DNA]</scope>
    <source>
        <strain evidence="6 7">DSM 24696</strain>
    </source>
</reference>
<evidence type="ECO:0000256" key="4">
    <source>
        <dbReference type="ARBA" id="ARBA00051722"/>
    </source>
</evidence>
<comment type="catalytic activity">
    <reaction evidence="4 5">
        <text>O-phospho-L-tyrosyl-[protein] + H2O = L-tyrosyl-[protein] + phosphate</text>
        <dbReference type="Rhea" id="RHEA:10684"/>
        <dbReference type="Rhea" id="RHEA-COMP:10136"/>
        <dbReference type="Rhea" id="RHEA-COMP:20101"/>
        <dbReference type="ChEBI" id="CHEBI:15377"/>
        <dbReference type="ChEBI" id="CHEBI:43474"/>
        <dbReference type="ChEBI" id="CHEBI:46858"/>
        <dbReference type="ChEBI" id="CHEBI:61978"/>
        <dbReference type="EC" id="3.1.3.48"/>
    </reaction>
</comment>